<keyword evidence="15" id="KW-1185">Reference proteome</keyword>
<dbReference type="RefSeq" id="WP_203170918.1">
    <property type="nucleotide sequence ID" value="NZ_JAEVLS010000009.1"/>
</dbReference>
<dbReference type="PANTHER" id="PTHR43071">
    <property type="entry name" value="2-AMINO-4-HYDROXY-6-HYDROXYMETHYLDIHYDROPTERIDINE PYROPHOSPHOKINASE"/>
    <property type="match status" value="1"/>
</dbReference>
<reference evidence="14 15" key="1">
    <citation type="journal article" date="2021" name="Int. J. Syst. Evol. Microbiol.">
        <title>Steroidobacter gossypii sp. nov., isolated from soil of cotton cropping field.</title>
        <authorList>
            <person name="Huang R."/>
            <person name="Yang S."/>
            <person name="Zhen C."/>
            <person name="Liu W."/>
        </authorList>
    </citation>
    <scope>NUCLEOTIDE SEQUENCE [LARGE SCALE GENOMIC DNA]</scope>
    <source>
        <strain evidence="14 15">S1-65</strain>
    </source>
</reference>
<comment type="pathway">
    <text evidence="1">Cofactor biosynthesis; tetrahydrofolate biosynthesis; 2-amino-4-hydroxy-6-hydroxymethyl-7,8-dihydropteridine diphosphate from 7,8-dihydroneopterin triphosphate: step 4/4.</text>
</comment>
<comment type="function">
    <text evidence="10">Catalyzes the transfer of pyrophosphate from adenosine triphosphate (ATP) to 6-hydroxymethyl-7,8-dihydropterin, an enzymatic step in folate biosynthesis pathway.</text>
</comment>
<evidence type="ECO:0000256" key="4">
    <source>
        <dbReference type="ARBA" id="ARBA00016218"/>
    </source>
</evidence>
<dbReference type="EMBL" id="JAEVLS010000009">
    <property type="protein sequence ID" value="MBM0108751.1"/>
    <property type="molecule type" value="Genomic_DNA"/>
</dbReference>
<dbReference type="PROSITE" id="PS00794">
    <property type="entry name" value="HPPK"/>
    <property type="match status" value="1"/>
</dbReference>
<evidence type="ECO:0000256" key="10">
    <source>
        <dbReference type="ARBA" id="ARBA00029409"/>
    </source>
</evidence>
<dbReference type="PANTHER" id="PTHR43071:SF1">
    <property type="entry name" value="2-AMINO-4-HYDROXY-6-HYDROXYMETHYLDIHYDROPTERIDINE PYROPHOSPHOKINASE"/>
    <property type="match status" value="1"/>
</dbReference>
<evidence type="ECO:0000313" key="15">
    <source>
        <dbReference type="Proteomes" id="UP000661077"/>
    </source>
</evidence>
<evidence type="ECO:0000256" key="1">
    <source>
        <dbReference type="ARBA" id="ARBA00005051"/>
    </source>
</evidence>
<name>A0ABS1X698_9GAMM</name>
<dbReference type="Pfam" id="PF01288">
    <property type="entry name" value="HPPK"/>
    <property type="match status" value="1"/>
</dbReference>
<gene>
    <name evidence="14" type="primary">folK</name>
    <name evidence="14" type="ORF">JM946_28805</name>
</gene>
<evidence type="ECO:0000256" key="12">
    <source>
        <dbReference type="ARBA" id="ARBA00033413"/>
    </source>
</evidence>
<evidence type="ECO:0000256" key="8">
    <source>
        <dbReference type="ARBA" id="ARBA00022840"/>
    </source>
</evidence>
<keyword evidence="6" id="KW-0547">Nucleotide-binding</keyword>
<dbReference type="EC" id="2.7.6.3" evidence="3"/>
<dbReference type="InterPro" id="IPR035907">
    <property type="entry name" value="Hppk_sf"/>
</dbReference>
<proteinExistence type="inferred from homology"/>
<dbReference type="GO" id="GO:0003848">
    <property type="term" value="F:2-amino-4-hydroxy-6-hydroxymethyldihydropteridine diphosphokinase activity"/>
    <property type="evidence" value="ECO:0007669"/>
    <property type="project" value="UniProtKB-EC"/>
</dbReference>
<keyword evidence="7" id="KW-0418">Kinase</keyword>
<evidence type="ECO:0000256" key="11">
    <source>
        <dbReference type="ARBA" id="ARBA00029766"/>
    </source>
</evidence>
<dbReference type="Proteomes" id="UP000661077">
    <property type="component" value="Unassembled WGS sequence"/>
</dbReference>
<evidence type="ECO:0000256" key="3">
    <source>
        <dbReference type="ARBA" id="ARBA00013253"/>
    </source>
</evidence>
<evidence type="ECO:0000256" key="5">
    <source>
        <dbReference type="ARBA" id="ARBA00022679"/>
    </source>
</evidence>
<sequence>MNASTFTASAVWFPAYVALGSNLDQPCVQIELAFAALARLTKCRLVARSLLYRTQPLGPQDQPEFVNAAAGLLTQLTARELLMELKRLERALGRELPVVRWGPRRIDLDLLVYADAQISESDLTVPHRGLPERNFVLYPLRDIAPELLVPGHGRVRQLAARVGGAGLAPLADAPGVQ</sequence>
<dbReference type="Gene3D" id="3.30.70.560">
    <property type="entry name" value="7,8-Dihydro-6-hydroxymethylpterin-pyrophosphokinase HPPK"/>
    <property type="match status" value="1"/>
</dbReference>
<keyword evidence="9" id="KW-0289">Folate biosynthesis</keyword>
<comment type="caution">
    <text evidence="14">The sequence shown here is derived from an EMBL/GenBank/DDBJ whole genome shotgun (WGS) entry which is preliminary data.</text>
</comment>
<dbReference type="InterPro" id="IPR000550">
    <property type="entry name" value="Hppk"/>
</dbReference>
<evidence type="ECO:0000256" key="7">
    <source>
        <dbReference type="ARBA" id="ARBA00022777"/>
    </source>
</evidence>
<accession>A0ABS1X698</accession>
<evidence type="ECO:0000256" key="9">
    <source>
        <dbReference type="ARBA" id="ARBA00022909"/>
    </source>
</evidence>
<protein>
    <recommendedName>
        <fullName evidence="4">2-amino-4-hydroxy-6-hydroxymethyldihydropteridine pyrophosphokinase</fullName>
        <ecNumber evidence="3">2.7.6.3</ecNumber>
    </recommendedName>
    <alternativeName>
        <fullName evidence="11">6-hydroxymethyl-7,8-dihydropterin pyrophosphokinase</fullName>
    </alternativeName>
    <alternativeName>
        <fullName evidence="12">7,8-dihydro-6-hydroxymethylpterin-pyrophosphokinase</fullName>
    </alternativeName>
</protein>
<dbReference type="CDD" id="cd00483">
    <property type="entry name" value="HPPK"/>
    <property type="match status" value="1"/>
</dbReference>
<dbReference type="SUPFAM" id="SSF55083">
    <property type="entry name" value="6-hydroxymethyl-7,8-dihydropterin pyrophosphokinase, HPPK"/>
    <property type="match status" value="1"/>
</dbReference>
<evidence type="ECO:0000256" key="2">
    <source>
        <dbReference type="ARBA" id="ARBA00005810"/>
    </source>
</evidence>
<keyword evidence="5 14" id="KW-0808">Transferase</keyword>
<comment type="similarity">
    <text evidence="2">Belongs to the HPPK family.</text>
</comment>
<keyword evidence="8" id="KW-0067">ATP-binding</keyword>
<organism evidence="14 15">
    <name type="scientific">Steroidobacter gossypii</name>
    <dbReference type="NCBI Taxonomy" id="2805490"/>
    <lineage>
        <taxon>Bacteria</taxon>
        <taxon>Pseudomonadati</taxon>
        <taxon>Pseudomonadota</taxon>
        <taxon>Gammaproteobacteria</taxon>
        <taxon>Steroidobacterales</taxon>
        <taxon>Steroidobacteraceae</taxon>
        <taxon>Steroidobacter</taxon>
    </lineage>
</organism>
<dbReference type="NCBIfam" id="TIGR01498">
    <property type="entry name" value="folK"/>
    <property type="match status" value="1"/>
</dbReference>
<evidence type="ECO:0000313" key="14">
    <source>
        <dbReference type="EMBL" id="MBM0108751.1"/>
    </source>
</evidence>
<feature type="domain" description="7,8-dihydro-6-hydroxymethylpterin-pyrophosphokinase" evidence="13">
    <location>
        <begin position="100"/>
        <end position="111"/>
    </location>
</feature>
<evidence type="ECO:0000256" key="6">
    <source>
        <dbReference type="ARBA" id="ARBA00022741"/>
    </source>
</evidence>
<evidence type="ECO:0000259" key="13">
    <source>
        <dbReference type="PROSITE" id="PS00794"/>
    </source>
</evidence>